<evidence type="ECO:0000256" key="1">
    <source>
        <dbReference type="ARBA" id="ARBA00009995"/>
    </source>
</evidence>
<evidence type="ECO:0000256" key="2">
    <source>
        <dbReference type="ARBA" id="ARBA00022679"/>
    </source>
</evidence>
<dbReference type="EC" id="2.4.1.-" evidence="4"/>
<keyword evidence="2 3" id="KW-0808">Transferase</keyword>
<dbReference type="EMBL" id="JAXIOK010000022">
    <property type="protein sequence ID" value="KAK4744292.1"/>
    <property type="molecule type" value="Genomic_DNA"/>
</dbReference>
<dbReference type="PANTHER" id="PTHR48048:SF45">
    <property type="entry name" value="GLYCOSYLTRANSFERASE"/>
    <property type="match status" value="1"/>
</dbReference>
<evidence type="ECO:0000313" key="5">
    <source>
        <dbReference type="EMBL" id="KAK4744292.1"/>
    </source>
</evidence>
<dbReference type="Pfam" id="PF00201">
    <property type="entry name" value="UDPGT"/>
    <property type="match status" value="1"/>
</dbReference>
<evidence type="ECO:0000256" key="4">
    <source>
        <dbReference type="RuleBase" id="RU362057"/>
    </source>
</evidence>
<accession>A0AAN7JI49</accession>
<comment type="caution">
    <text evidence="5">The sequence shown here is derived from an EMBL/GenBank/DDBJ whole genome shotgun (WGS) entry which is preliminary data.</text>
</comment>
<dbReference type="InterPro" id="IPR050481">
    <property type="entry name" value="UDP-glycosyltransf_plant"/>
</dbReference>
<dbReference type="SUPFAM" id="SSF53756">
    <property type="entry name" value="UDP-Glycosyltransferase/glycogen phosphorylase"/>
    <property type="match status" value="1"/>
</dbReference>
<dbReference type="FunFam" id="3.40.50.2000:FF:000056">
    <property type="entry name" value="Glycosyltransferase"/>
    <property type="match status" value="1"/>
</dbReference>
<name>A0AAN7JI49_9MYRT</name>
<organism evidence="5 6">
    <name type="scientific">Trapa incisa</name>
    <dbReference type="NCBI Taxonomy" id="236973"/>
    <lineage>
        <taxon>Eukaryota</taxon>
        <taxon>Viridiplantae</taxon>
        <taxon>Streptophyta</taxon>
        <taxon>Embryophyta</taxon>
        <taxon>Tracheophyta</taxon>
        <taxon>Spermatophyta</taxon>
        <taxon>Magnoliopsida</taxon>
        <taxon>eudicotyledons</taxon>
        <taxon>Gunneridae</taxon>
        <taxon>Pentapetalae</taxon>
        <taxon>rosids</taxon>
        <taxon>malvids</taxon>
        <taxon>Myrtales</taxon>
        <taxon>Lythraceae</taxon>
        <taxon>Trapa</taxon>
    </lineage>
</organism>
<dbReference type="PROSITE" id="PS00375">
    <property type="entry name" value="UDPGT"/>
    <property type="match status" value="1"/>
</dbReference>
<reference evidence="5 6" key="1">
    <citation type="journal article" date="2023" name="Hortic Res">
        <title>Pangenome of water caltrop reveals structural variations and asymmetric subgenome divergence after allopolyploidization.</title>
        <authorList>
            <person name="Zhang X."/>
            <person name="Chen Y."/>
            <person name="Wang L."/>
            <person name="Yuan Y."/>
            <person name="Fang M."/>
            <person name="Shi L."/>
            <person name="Lu R."/>
            <person name="Comes H.P."/>
            <person name="Ma Y."/>
            <person name="Chen Y."/>
            <person name="Huang G."/>
            <person name="Zhou Y."/>
            <person name="Zheng Z."/>
            <person name="Qiu Y."/>
        </authorList>
    </citation>
    <scope>NUCLEOTIDE SEQUENCE [LARGE SCALE GENOMIC DNA]</scope>
    <source>
        <tissue evidence="5">Roots</tissue>
    </source>
</reference>
<comment type="similarity">
    <text evidence="1 3">Belongs to the UDP-glycosyltransferase family.</text>
</comment>
<sequence length="480" mass="53369">MGRRAELVFIPTPGVGHLVSTVELVKRLIDRDEGLSAAILVMTLTDNSAVKSTINSISSSSFAIRIRFIELPEPEQMSASGATSPFKNYLNSIERYIPSVRGFIMGEGNLGSKSQPRLAAFVVDMFCASMIDVANEFGIPSYVFFTSSASFLGAMFHLQALQEDGQDISLLVNSNAAIDYPGFEKKFPAKLLPYEMKDEDVGKVFLSLAKRFKETKGVMVNTFEDIDSRAVEYMSYNKLSKLYAVGPILNLKTADNTVVDDILKWLDGQPLASVVFLCFGSKGSCREDQVRQIAYALEKSGHGFLWSLRRPSPVGTFQTPRDYDDPSEVLPEGFLDRTAGRGKVIGWAPQSQVLAHRAVGGFVTHCGWNSTLESVWFGVPMAVWPMYAEQHFNAFALVEEIGMAVEMSMEYRKEIESAVPAEVIERGIRLLMGGEREEMKAKVKQMREWSRKALMEGGSSHLNLGQFIEDIYSSICQSWK</sequence>
<evidence type="ECO:0000313" key="6">
    <source>
        <dbReference type="Proteomes" id="UP001345219"/>
    </source>
</evidence>
<evidence type="ECO:0000256" key="3">
    <source>
        <dbReference type="RuleBase" id="RU003718"/>
    </source>
</evidence>
<dbReference type="InterPro" id="IPR002213">
    <property type="entry name" value="UDP_glucos_trans"/>
</dbReference>
<dbReference type="AlphaFoldDB" id="A0AAN7JI49"/>
<dbReference type="CDD" id="cd03784">
    <property type="entry name" value="GT1_Gtf-like"/>
    <property type="match status" value="1"/>
</dbReference>
<keyword evidence="6" id="KW-1185">Reference proteome</keyword>
<dbReference type="InterPro" id="IPR035595">
    <property type="entry name" value="UDP_glycos_trans_CS"/>
</dbReference>
<dbReference type="Proteomes" id="UP001345219">
    <property type="component" value="Chromosome 9"/>
</dbReference>
<gene>
    <name evidence="5" type="ORF">SAY87_010604</name>
</gene>
<dbReference type="Gene3D" id="3.40.50.2000">
    <property type="entry name" value="Glycogen Phosphorylase B"/>
    <property type="match status" value="2"/>
</dbReference>
<protein>
    <recommendedName>
        <fullName evidence="4">Glycosyltransferase</fullName>
        <ecNumber evidence="4">2.4.1.-</ecNumber>
    </recommendedName>
</protein>
<dbReference type="GO" id="GO:0035251">
    <property type="term" value="F:UDP-glucosyltransferase activity"/>
    <property type="evidence" value="ECO:0007669"/>
    <property type="project" value="InterPro"/>
</dbReference>
<proteinExistence type="inferred from homology"/>
<keyword evidence="3" id="KW-0328">Glycosyltransferase</keyword>
<dbReference type="PANTHER" id="PTHR48048">
    <property type="entry name" value="GLYCOSYLTRANSFERASE"/>
    <property type="match status" value="1"/>
</dbReference>